<dbReference type="Gene3D" id="3.10.180.10">
    <property type="entry name" value="2,3-Dihydroxybiphenyl 1,2-Dioxygenase, domain 1"/>
    <property type="match status" value="2"/>
</dbReference>
<dbReference type="CDD" id="cd16359">
    <property type="entry name" value="VOC_BsCatE_like_C"/>
    <property type="match status" value="1"/>
</dbReference>
<dbReference type="InterPro" id="IPR037523">
    <property type="entry name" value="VOC_core"/>
</dbReference>
<evidence type="ECO:0000256" key="1">
    <source>
        <dbReference type="ARBA" id="ARBA00022723"/>
    </source>
</evidence>
<dbReference type="RefSeq" id="WP_104849548.1">
    <property type="nucleotide sequence ID" value="NZ_PKOZ01000005.1"/>
</dbReference>
<dbReference type="InterPro" id="IPR018146">
    <property type="entry name" value="Glyoxalase_1_CS"/>
</dbReference>
<proteinExistence type="predicted"/>
<dbReference type="Pfam" id="PF00903">
    <property type="entry name" value="Glyoxalase"/>
    <property type="match status" value="2"/>
</dbReference>
<dbReference type="SUPFAM" id="SSF54593">
    <property type="entry name" value="Glyoxalase/Bleomycin resistance protein/Dihydroxybiphenyl dioxygenase"/>
    <property type="match status" value="2"/>
</dbReference>
<dbReference type="GO" id="GO:0004462">
    <property type="term" value="F:lactoylglutathione lyase activity"/>
    <property type="evidence" value="ECO:0007669"/>
    <property type="project" value="InterPro"/>
</dbReference>
<dbReference type="GO" id="GO:0046872">
    <property type="term" value="F:metal ion binding"/>
    <property type="evidence" value="ECO:0007669"/>
    <property type="project" value="UniProtKB-KW"/>
</dbReference>
<gene>
    <name evidence="3" type="ORF">CYL18_10975</name>
</gene>
<protein>
    <submittedName>
        <fullName evidence="3">Glyoxalase</fullName>
    </submittedName>
</protein>
<feature type="domain" description="VOC" evidence="2">
    <location>
        <begin position="168"/>
        <end position="283"/>
    </location>
</feature>
<dbReference type="PROSITE" id="PS51819">
    <property type="entry name" value="VOC"/>
    <property type="match status" value="2"/>
</dbReference>
<dbReference type="Proteomes" id="UP000239663">
    <property type="component" value="Unassembled WGS sequence"/>
</dbReference>
<dbReference type="PANTHER" id="PTHR43279">
    <property type="entry name" value="CATECHOL-2,3-DIOXYGENASE"/>
    <property type="match status" value="1"/>
</dbReference>
<dbReference type="OrthoDB" id="9792626at2"/>
<reference evidence="3 4" key="1">
    <citation type="submission" date="2017-12" db="EMBL/GenBank/DDBJ databases">
        <title>Taxonomic description and draft genome of Pradoshia cofamensis Gen. nov., sp. nov., a thermotolerant bacillale isolated from anterior gut of earthworm Eisenia fetida.</title>
        <authorList>
            <person name="Saha T."/>
            <person name="Chakraborty R."/>
        </authorList>
    </citation>
    <scope>NUCLEOTIDE SEQUENCE [LARGE SCALE GENOMIC DNA]</scope>
    <source>
        <strain evidence="3 4">EAG3</strain>
    </source>
</reference>
<dbReference type="InterPro" id="IPR029068">
    <property type="entry name" value="Glyas_Bleomycin-R_OHBP_Dase"/>
</dbReference>
<comment type="caution">
    <text evidence="3">The sequence shown here is derived from an EMBL/GenBank/DDBJ whole genome shotgun (WGS) entry which is preliminary data.</text>
</comment>
<evidence type="ECO:0000259" key="2">
    <source>
        <dbReference type="PROSITE" id="PS51819"/>
    </source>
</evidence>
<keyword evidence="1" id="KW-0479">Metal-binding</keyword>
<dbReference type="EMBL" id="PKOZ01000005">
    <property type="protein sequence ID" value="PQD95289.1"/>
    <property type="molecule type" value="Genomic_DNA"/>
</dbReference>
<dbReference type="AlphaFoldDB" id="A0A2S7MZT6"/>
<dbReference type="InterPro" id="IPR004360">
    <property type="entry name" value="Glyas_Fos-R_dOase_dom"/>
</dbReference>
<accession>A0A2S7MZT6</accession>
<keyword evidence="4" id="KW-1185">Reference proteome</keyword>
<sequence>MNYHQKPCVYVENLELKINDMEKSLDFYESVIGFQVLKREGKRAVLTADGQTPLLTLVEPEGVSPKEPNRTGLYHFALLLPQRSDLADFLKSLIENNIRIGASDHHVSEAIYLQDPDDNGIEVYTDREDSDWVWKDQEIHMTTERLNARDLLQAGTEKGWSGLPADTIMGHIHLHVADLERAERFYCEGLGFDVVTSYGEQALFISSGGYHHHIGLNVWNGRGIPAASPTSIGLAHYTIVYPGDQEREEAVLRLKGLGFDVKKFDDIYAVNDPSGLNIRLSSK</sequence>
<evidence type="ECO:0000313" key="4">
    <source>
        <dbReference type="Proteomes" id="UP000239663"/>
    </source>
</evidence>
<dbReference type="PROSITE" id="PS00934">
    <property type="entry name" value="GLYOXALASE_I_1"/>
    <property type="match status" value="1"/>
</dbReference>
<feature type="domain" description="VOC" evidence="2">
    <location>
        <begin position="10"/>
        <end position="126"/>
    </location>
</feature>
<evidence type="ECO:0000313" key="3">
    <source>
        <dbReference type="EMBL" id="PQD95289.1"/>
    </source>
</evidence>
<organism evidence="3 4">
    <name type="scientific">Pradoshia eiseniae</name>
    <dbReference type="NCBI Taxonomy" id="2064768"/>
    <lineage>
        <taxon>Bacteria</taxon>
        <taxon>Bacillati</taxon>
        <taxon>Bacillota</taxon>
        <taxon>Bacilli</taxon>
        <taxon>Bacillales</taxon>
        <taxon>Bacillaceae</taxon>
        <taxon>Pradoshia</taxon>
    </lineage>
</organism>
<name>A0A2S7MZT6_9BACI</name>
<dbReference type="PANTHER" id="PTHR43279:SF1">
    <property type="entry name" value="CATECHOL-2,3-DIOXYGENASE"/>
    <property type="match status" value="1"/>
</dbReference>